<dbReference type="Gene3D" id="3.90.180.10">
    <property type="entry name" value="Medium-chain alcohol dehydrogenases, catalytic domain"/>
    <property type="match status" value="1"/>
</dbReference>
<dbReference type="GO" id="GO:0003960">
    <property type="term" value="F:quinone reductase (NADPH) activity"/>
    <property type="evidence" value="ECO:0007669"/>
    <property type="project" value="TreeGrafter"/>
</dbReference>
<name>A0A543GHP1_9PSEU</name>
<dbReference type="InterPro" id="IPR013149">
    <property type="entry name" value="ADH-like_C"/>
</dbReference>
<dbReference type="InterPro" id="IPR013154">
    <property type="entry name" value="ADH-like_N"/>
</dbReference>
<dbReference type="Pfam" id="PF00107">
    <property type="entry name" value="ADH_zinc_N"/>
    <property type="match status" value="1"/>
</dbReference>
<protein>
    <submittedName>
        <fullName evidence="4">NADPH2:quinone reductase</fullName>
    </submittedName>
</protein>
<dbReference type="InterPro" id="IPR036291">
    <property type="entry name" value="NAD(P)-bd_dom_sf"/>
</dbReference>
<dbReference type="Gene3D" id="3.40.50.720">
    <property type="entry name" value="NAD(P)-binding Rossmann-like Domain"/>
    <property type="match status" value="1"/>
</dbReference>
<evidence type="ECO:0000313" key="4">
    <source>
        <dbReference type="EMBL" id="TQM45602.1"/>
    </source>
</evidence>
<reference evidence="4 5" key="1">
    <citation type="submission" date="2019-06" db="EMBL/GenBank/DDBJ databases">
        <title>Sequencing the genomes of 1000 actinobacteria strains.</title>
        <authorList>
            <person name="Klenk H.-P."/>
        </authorList>
    </citation>
    <scope>NUCLEOTIDE SEQUENCE [LARGE SCALE GENOMIC DNA]</scope>
    <source>
        <strain evidence="4 5">DSM 45511</strain>
    </source>
</reference>
<feature type="domain" description="Enoyl reductase (ER)" evidence="3">
    <location>
        <begin position="23"/>
        <end position="338"/>
    </location>
</feature>
<dbReference type="InterPro" id="IPR011032">
    <property type="entry name" value="GroES-like_sf"/>
</dbReference>
<dbReference type="RefSeq" id="WP_246121934.1">
    <property type="nucleotide sequence ID" value="NZ_VFPH01000001.1"/>
</dbReference>
<evidence type="ECO:0000259" key="3">
    <source>
        <dbReference type="SMART" id="SM00829"/>
    </source>
</evidence>
<dbReference type="AlphaFoldDB" id="A0A543GHP1"/>
<organism evidence="4 5">
    <name type="scientific">Pseudonocardia cypriaca</name>
    <dbReference type="NCBI Taxonomy" id="882449"/>
    <lineage>
        <taxon>Bacteria</taxon>
        <taxon>Bacillati</taxon>
        <taxon>Actinomycetota</taxon>
        <taxon>Actinomycetes</taxon>
        <taxon>Pseudonocardiales</taxon>
        <taxon>Pseudonocardiaceae</taxon>
        <taxon>Pseudonocardia</taxon>
    </lineage>
</organism>
<keyword evidence="5" id="KW-1185">Reference proteome</keyword>
<dbReference type="GO" id="GO:0005829">
    <property type="term" value="C:cytosol"/>
    <property type="evidence" value="ECO:0007669"/>
    <property type="project" value="TreeGrafter"/>
</dbReference>
<dbReference type="PANTHER" id="PTHR48106">
    <property type="entry name" value="QUINONE OXIDOREDUCTASE PIG3-RELATED"/>
    <property type="match status" value="1"/>
</dbReference>
<dbReference type="Pfam" id="PF08240">
    <property type="entry name" value="ADH_N"/>
    <property type="match status" value="1"/>
</dbReference>
<dbReference type="InterPro" id="IPR020843">
    <property type="entry name" value="ER"/>
</dbReference>
<dbReference type="GO" id="GO:0035925">
    <property type="term" value="F:mRNA 3'-UTR AU-rich region binding"/>
    <property type="evidence" value="ECO:0007669"/>
    <property type="project" value="TreeGrafter"/>
</dbReference>
<dbReference type="SUPFAM" id="SSF50129">
    <property type="entry name" value="GroES-like"/>
    <property type="match status" value="1"/>
</dbReference>
<dbReference type="SMART" id="SM00829">
    <property type="entry name" value="PKS_ER"/>
    <property type="match status" value="1"/>
</dbReference>
<dbReference type="Proteomes" id="UP000319818">
    <property type="component" value="Unassembled WGS sequence"/>
</dbReference>
<dbReference type="CDD" id="cd08244">
    <property type="entry name" value="MDR_enoyl_red"/>
    <property type="match status" value="1"/>
</dbReference>
<evidence type="ECO:0000256" key="1">
    <source>
        <dbReference type="ARBA" id="ARBA00022857"/>
    </source>
</evidence>
<sequence length="340" mass="34779">MRFDEIGTSEETNVKAIRQYEFGPAETLRYEEVPDPVPGEGQVLVEVAAAGVHLLDTAIRAGQTGGPFPRPELPMTPGREVAGTVVATGPGADPSWTGKRVVAHLGMASGGYASLAVAAQTSLHEIPDSLTAEAAVAMIGTGRTAVGILDAAEIEAEDVVLVPSAAGGLGSLFVQAARGAGAVAVGLAGGLEKVRRVQALGADVAVDYREPGWPDRVLAALDGRKPTVLLDGVGGEVGRAGLEMLDTGGRIVMFGWTSGGVTPFTSTDIAARSLSVAWVTGPRMMKRYGGLRGLETRSLAEAAAGHLVPLVNPPFPLADAAAAHQALETRATTGKVVLTP</sequence>
<evidence type="ECO:0000313" key="5">
    <source>
        <dbReference type="Proteomes" id="UP000319818"/>
    </source>
</evidence>
<dbReference type="PANTHER" id="PTHR48106:SF13">
    <property type="entry name" value="QUINONE OXIDOREDUCTASE-RELATED"/>
    <property type="match status" value="1"/>
</dbReference>
<keyword evidence="2" id="KW-0560">Oxidoreductase</keyword>
<accession>A0A543GHP1</accession>
<keyword evidence="1" id="KW-0521">NADP</keyword>
<dbReference type="EMBL" id="VFPH01000001">
    <property type="protein sequence ID" value="TQM45602.1"/>
    <property type="molecule type" value="Genomic_DNA"/>
</dbReference>
<comment type="caution">
    <text evidence="4">The sequence shown here is derived from an EMBL/GenBank/DDBJ whole genome shotgun (WGS) entry which is preliminary data.</text>
</comment>
<proteinExistence type="predicted"/>
<evidence type="ECO:0000256" key="2">
    <source>
        <dbReference type="ARBA" id="ARBA00023002"/>
    </source>
</evidence>
<dbReference type="SUPFAM" id="SSF51735">
    <property type="entry name" value="NAD(P)-binding Rossmann-fold domains"/>
    <property type="match status" value="1"/>
</dbReference>
<dbReference type="GO" id="GO:0070402">
    <property type="term" value="F:NADPH binding"/>
    <property type="evidence" value="ECO:0007669"/>
    <property type="project" value="TreeGrafter"/>
</dbReference>
<gene>
    <name evidence="4" type="ORF">FB388_3002</name>
</gene>